<evidence type="ECO:0000313" key="2">
    <source>
        <dbReference type="EnsemblMetazoa" id="XP_011402960.1"/>
    </source>
</evidence>
<protein>
    <recommendedName>
        <fullName evidence="4">Tctex1 domain-containing protein 1</fullName>
    </recommendedName>
</protein>
<dbReference type="Gene3D" id="3.30.1140.40">
    <property type="entry name" value="Tctex-1"/>
    <property type="match status" value="1"/>
</dbReference>
<evidence type="ECO:0000256" key="1">
    <source>
        <dbReference type="ARBA" id="ARBA00005361"/>
    </source>
</evidence>
<dbReference type="EnsemblMetazoa" id="XM_011404658.2">
    <property type="protein sequence ID" value="XP_011402960.1"/>
    <property type="gene ID" value="LOC105312197"/>
</dbReference>
<dbReference type="GO" id="GO:0045505">
    <property type="term" value="F:dynein intermediate chain binding"/>
    <property type="evidence" value="ECO:0007669"/>
    <property type="project" value="TreeGrafter"/>
</dbReference>
<dbReference type="RefSeq" id="XP_011402960.1">
    <property type="nucleotide sequence ID" value="XM_011404658.2"/>
</dbReference>
<accession>A0AAN0IL34</accession>
<dbReference type="CDD" id="cd21451">
    <property type="entry name" value="DLC-like_TCTEX1D"/>
    <property type="match status" value="1"/>
</dbReference>
<proteinExistence type="inferred from homology"/>
<sequence>MISNFHWPGGCGHFQHLYFQHLCFQHRFREMQSTLGTKLSRKGTQSLLKRSSTKEFSDFALGEKDLLDNIREDSEPSGSNRHRHHARLENSYRLEPQKTFPYYKARALMTDLLESTLGSITTYDPDQCAQLATDLSGKIKNIGKDLKIPRYKLIALVHVGQKQEQGLMIGSRCVWNTDHDTFASAQFTSHILYAVAMLYASYLE</sequence>
<keyword evidence="3" id="KW-1185">Reference proteome</keyword>
<dbReference type="InterPro" id="IPR005334">
    <property type="entry name" value="Tctex-1-like"/>
</dbReference>
<dbReference type="GO" id="GO:0005868">
    <property type="term" value="C:cytoplasmic dynein complex"/>
    <property type="evidence" value="ECO:0007669"/>
    <property type="project" value="TreeGrafter"/>
</dbReference>
<organism evidence="2 3">
    <name type="scientific">Amphimedon queenslandica</name>
    <name type="common">Sponge</name>
    <dbReference type="NCBI Taxonomy" id="400682"/>
    <lineage>
        <taxon>Eukaryota</taxon>
        <taxon>Metazoa</taxon>
        <taxon>Porifera</taxon>
        <taxon>Demospongiae</taxon>
        <taxon>Heteroscleromorpha</taxon>
        <taxon>Haplosclerida</taxon>
        <taxon>Niphatidae</taxon>
        <taxon>Amphimedon</taxon>
    </lineage>
</organism>
<dbReference type="GO" id="GO:0007018">
    <property type="term" value="P:microtubule-based movement"/>
    <property type="evidence" value="ECO:0007669"/>
    <property type="project" value="TreeGrafter"/>
</dbReference>
<dbReference type="GeneID" id="105312197"/>
<evidence type="ECO:0008006" key="4">
    <source>
        <dbReference type="Google" id="ProtNLM"/>
    </source>
</evidence>
<dbReference type="Pfam" id="PF03645">
    <property type="entry name" value="Tctex-1"/>
    <property type="match status" value="1"/>
</dbReference>
<dbReference type="GO" id="GO:0005737">
    <property type="term" value="C:cytoplasm"/>
    <property type="evidence" value="ECO:0007669"/>
    <property type="project" value="TreeGrafter"/>
</dbReference>
<dbReference type="KEGG" id="aqu:105312197"/>
<comment type="similarity">
    <text evidence="1">Belongs to the dynein light chain Tctex-type family.</text>
</comment>
<reference evidence="3" key="1">
    <citation type="journal article" date="2010" name="Nature">
        <title>The Amphimedon queenslandica genome and the evolution of animal complexity.</title>
        <authorList>
            <person name="Srivastava M."/>
            <person name="Simakov O."/>
            <person name="Chapman J."/>
            <person name="Fahey B."/>
            <person name="Gauthier M.E."/>
            <person name="Mitros T."/>
            <person name="Richards G.S."/>
            <person name="Conaco C."/>
            <person name="Dacre M."/>
            <person name="Hellsten U."/>
            <person name="Larroux C."/>
            <person name="Putnam N.H."/>
            <person name="Stanke M."/>
            <person name="Adamska M."/>
            <person name="Darling A."/>
            <person name="Degnan S.M."/>
            <person name="Oakley T.H."/>
            <person name="Plachetzki D.C."/>
            <person name="Zhai Y."/>
            <person name="Adamski M."/>
            <person name="Calcino A."/>
            <person name="Cummins S.F."/>
            <person name="Goodstein D.M."/>
            <person name="Harris C."/>
            <person name="Jackson D.J."/>
            <person name="Leys S.P."/>
            <person name="Shu S."/>
            <person name="Woodcroft B.J."/>
            <person name="Vervoort M."/>
            <person name="Kosik K.S."/>
            <person name="Manning G."/>
            <person name="Degnan B.M."/>
            <person name="Rokhsar D.S."/>
        </authorList>
    </citation>
    <scope>NUCLEOTIDE SEQUENCE [LARGE SCALE GENOMIC DNA]</scope>
</reference>
<evidence type="ECO:0000313" key="3">
    <source>
        <dbReference type="Proteomes" id="UP000007879"/>
    </source>
</evidence>
<dbReference type="InterPro" id="IPR038586">
    <property type="entry name" value="Tctex-1-like_sf"/>
</dbReference>
<name>A0AAN0IL34_AMPQE</name>
<dbReference type="PANTHER" id="PTHR21255">
    <property type="entry name" value="T-COMPLEX-ASSOCIATED-TESTIS-EXPRESSED 1/ DYNEIN LIGHT CHAIN"/>
    <property type="match status" value="1"/>
</dbReference>
<dbReference type="AlphaFoldDB" id="A0AAN0IL34"/>
<dbReference type="Proteomes" id="UP000007879">
    <property type="component" value="Unassembled WGS sequence"/>
</dbReference>
<dbReference type="PANTHER" id="PTHR21255:SF65">
    <property type="entry name" value="TCTEX1 DOMAIN-CONTAINING PROTEIN 2"/>
    <property type="match status" value="1"/>
</dbReference>
<reference evidence="2" key="2">
    <citation type="submission" date="2024-06" db="UniProtKB">
        <authorList>
            <consortium name="EnsemblMetazoa"/>
        </authorList>
    </citation>
    <scope>IDENTIFICATION</scope>
</reference>